<dbReference type="Gene3D" id="1.10.418.10">
    <property type="entry name" value="Calponin-like domain"/>
    <property type="match status" value="1"/>
</dbReference>
<sequence length="199" mass="22251">MVELHSFVPTSSTAQKVANWGHLNRKVLSKLNLRLPEEMIQQLVQSRPGMAEQLLQLLREKIQERQRQRKVREFPGMGNSREWERPRKCWTLGFGATWDRGKCPWMGFKVAPKPNNPRILLWSQAGNILIEKGKFQGILKGLQESWNLGQGLEGQDTGNGRGEIGLGSWEGIPAWAGIPRFAVAAPGSLGMSKDGLDGI</sequence>
<proteinExistence type="predicted"/>
<dbReference type="PANTHER" id="PTHR12509">
    <property type="entry name" value="SPERMATOGENESIS-ASSOCIATED 4-RELATED"/>
    <property type="match status" value="1"/>
</dbReference>
<evidence type="ECO:0000313" key="3">
    <source>
        <dbReference type="Proteomes" id="UP000016665"/>
    </source>
</evidence>
<dbReference type="PANTHER" id="PTHR12509:SF9">
    <property type="entry name" value="SPERM FLAGELLAR PROTEIN 1 ISOFORM X1"/>
    <property type="match status" value="1"/>
</dbReference>
<evidence type="ECO:0000313" key="2">
    <source>
        <dbReference type="Ensembl" id="ENSFALP00000032974.1"/>
    </source>
</evidence>
<protein>
    <recommendedName>
        <fullName evidence="1">CH-like domain-containing protein</fullName>
    </recommendedName>
</protein>
<dbReference type="Ensembl" id="ENSFALT00000028838.1">
    <property type="protein sequence ID" value="ENSFALP00000032974.1"/>
    <property type="gene ID" value="ENSFALG00000023786.1"/>
</dbReference>
<dbReference type="Pfam" id="PF06294">
    <property type="entry name" value="CH_2"/>
    <property type="match status" value="1"/>
</dbReference>
<keyword evidence="3" id="KW-1185">Reference proteome</keyword>
<dbReference type="InterPro" id="IPR052111">
    <property type="entry name" value="Spermatogenesis_Ciliary_MAP"/>
</dbReference>
<reference evidence="2" key="2">
    <citation type="submission" date="2025-09" db="UniProtKB">
        <authorList>
            <consortium name="Ensembl"/>
        </authorList>
    </citation>
    <scope>IDENTIFICATION</scope>
</reference>
<dbReference type="InterPro" id="IPR010441">
    <property type="entry name" value="CH_2"/>
</dbReference>
<name>A0A803WDB8_FICAL</name>
<dbReference type="AlphaFoldDB" id="A0A803WDB8"/>
<feature type="domain" description="CH-like" evidence="1">
    <location>
        <begin position="2"/>
        <end position="59"/>
    </location>
</feature>
<accession>A0A803WDB8</accession>
<dbReference type="GO" id="GO:0008017">
    <property type="term" value="F:microtubule binding"/>
    <property type="evidence" value="ECO:0007669"/>
    <property type="project" value="TreeGrafter"/>
</dbReference>
<dbReference type="GO" id="GO:0051493">
    <property type="term" value="P:regulation of cytoskeleton organization"/>
    <property type="evidence" value="ECO:0007669"/>
    <property type="project" value="TreeGrafter"/>
</dbReference>
<dbReference type="InterPro" id="IPR036872">
    <property type="entry name" value="CH_dom_sf"/>
</dbReference>
<reference evidence="2" key="1">
    <citation type="submission" date="2025-08" db="UniProtKB">
        <authorList>
            <consortium name="Ensembl"/>
        </authorList>
    </citation>
    <scope>IDENTIFICATION</scope>
</reference>
<evidence type="ECO:0000259" key="1">
    <source>
        <dbReference type="Pfam" id="PF06294"/>
    </source>
</evidence>
<organism evidence="2 3">
    <name type="scientific">Ficedula albicollis</name>
    <name type="common">Collared flycatcher</name>
    <name type="synonym">Muscicapa albicollis</name>
    <dbReference type="NCBI Taxonomy" id="59894"/>
    <lineage>
        <taxon>Eukaryota</taxon>
        <taxon>Metazoa</taxon>
        <taxon>Chordata</taxon>
        <taxon>Craniata</taxon>
        <taxon>Vertebrata</taxon>
        <taxon>Euteleostomi</taxon>
        <taxon>Archelosauria</taxon>
        <taxon>Archosauria</taxon>
        <taxon>Dinosauria</taxon>
        <taxon>Saurischia</taxon>
        <taxon>Theropoda</taxon>
        <taxon>Coelurosauria</taxon>
        <taxon>Aves</taxon>
        <taxon>Neognathae</taxon>
        <taxon>Neoaves</taxon>
        <taxon>Telluraves</taxon>
        <taxon>Australaves</taxon>
        <taxon>Passeriformes</taxon>
        <taxon>Muscicapidae</taxon>
        <taxon>Ficedula</taxon>
    </lineage>
</organism>
<dbReference type="Proteomes" id="UP000016665">
    <property type="component" value="Unplaced"/>
</dbReference>
<dbReference type="GO" id="GO:0005930">
    <property type="term" value="C:axoneme"/>
    <property type="evidence" value="ECO:0007669"/>
    <property type="project" value="TreeGrafter"/>
</dbReference>